<dbReference type="InterPro" id="IPR043129">
    <property type="entry name" value="ATPase_NBD"/>
</dbReference>
<comment type="cofactor">
    <cofactor evidence="16">
        <name>NH4(+)</name>
        <dbReference type="ChEBI" id="CHEBI:28938"/>
    </cofactor>
    <cofactor evidence="16">
        <name>K(+)</name>
        <dbReference type="ChEBI" id="CHEBI:29103"/>
    </cofactor>
    <text evidence="16">A monovalent cation. Ammonium or potassium.</text>
</comment>
<proteinExistence type="inferred from homology"/>
<dbReference type="GO" id="GO:0046872">
    <property type="term" value="F:metal ion binding"/>
    <property type="evidence" value="ECO:0007669"/>
    <property type="project" value="UniProtKB-KW"/>
</dbReference>
<comment type="similarity">
    <text evidence="14 16">Belongs to the type III pantothenate kinase family.</text>
</comment>
<evidence type="ECO:0000256" key="11">
    <source>
        <dbReference type="ARBA" id="ARBA00022840"/>
    </source>
</evidence>
<comment type="catalytic activity">
    <reaction evidence="1 16">
        <text>(R)-pantothenate + ATP = (R)-4'-phosphopantothenate + ADP + H(+)</text>
        <dbReference type="Rhea" id="RHEA:16373"/>
        <dbReference type="ChEBI" id="CHEBI:10986"/>
        <dbReference type="ChEBI" id="CHEBI:15378"/>
        <dbReference type="ChEBI" id="CHEBI:29032"/>
        <dbReference type="ChEBI" id="CHEBI:30616"/>
        <dbReference type="ChEBI" id="CHEBI:456216"/>
        <dbReference type="EC" id="2.7.1.33"/>
    </reaction>
</comment>
<feature type="binding site" evidence="16">
    <location>
        <position position="124"/>
    </location>
    <ligand>
        <name>ATP</name>
        <dbReference type="ChEBI" id="CHEBI:30616"/>
    </ligand>
</feature>
<reference evidence="17" key="1">
    <citation type="submission" date="2019-04" db="EMBL/GenBank/DDBJ databases">
        <authorList>
            <consortium name="Science for Life Laboratories"/>
        </authorList>
    </citation>
    <scope>NUCLEOTIDE SEQUENCE</scope>
    <source>
        <strain evidence="17">MBLW1</strain>
    </source>
</reference>
<evidence type="ECO:0000313" key="17">
    <source>
        <dbReference type="EMBL" id="VIP03638.1"/>
    </source>
</evidence>
<dbReference type="KEGG" id="tim:GMBLW1_03220"/>
<dbReference type="NCBIfam" id="TIGR00671">
    <property type="entry name" value="baf"/>
    <property type="match status" value="1"/>
</dbReference>
<evidence type="ECO:0000256" key="13">
    <source>
        <dbReference type="ARBA" id="ARBA00022993"/>
    </source>
</evidence>
<dbReference type="SUPFAM" id="SSF53067">
    <property type="entry name" value="Actin-like ATPase domain"/>
    <property type="match status" value="2"/>
</dbReference>
<evidence type="ECO:0000256" key="8">
    <source>
        <dbReference type="ARBA" id="ARBA00022679"/>
    </source>
</evidence>
<feature type="active site" description="Proton acceptor" evidence="16">
    <location>
        <position position="99"/>
    </location>
</feature>
<dbReference type="UniPathway" id="UPA00241">
    <property type="reaction ID" value="UER00352"/>
</dbReference>
<comment type="subcellular location">
    <subcellularLocation>
        <location evidence="3 16">Cytoplasm</location>
    </subcellularLocation>
</comment>
<dbReference type="GO" id="GO:0015937">
    <property type="term" value="P:coenzyme A biosynthetic process"/>
    <property type="evidence" value="ECO:0007669"/>
    <property type="project" value="UniProtKB-UniRule"/>
</dbReference>
<dbReference type="PANTHER" id="PTHR34265:SF1">
    <property type="entry name" value="TYPE III PANTOTHENATE KINASE"/>
    <property type="match status" value="1"/>
</dbReference>
<dbReference type="Gene3D" id="3.30.420.40">
    <property type="match status" value="2"/>
</dbReference>
<comment type="caution">
    <text evidence="16">Lacks conserved residue(s) required for the propagation of feature annotation.</text>
</comment>
<dbReference type="InParanoid" id="A0A6C2YPS6"/>
<dbReference type="Proteomes" id="UP000464378">
    <property type="component" value="Chromosome"/>
</dbReference>
<evidence type="ECO:0000313" key="18">
    <source>
        <dbReference type="Proteomes" id="UP000464378"/>
    </source>
</evidence>
<evidence type="ECO:0000256" key="3">
    <source>
        <dbReference type="ARBA" id="ARBA00004496"/>
    </source>
</evidence>
<keyword evidence="7 16" id="KW-0963">Cytoplasm</keyword>
<evidence type="ECO:0000256" key="2">
    <source>
        <dbReference type="ARBA" id="ARBA00001958"/>
    </source>
</evidence>
<feature type="binding site" evidence="16">
    <location>
        <begin position="97"/>
        <end position="100"/>
    </location>
    <ligand>
        <name>substrate</name>
    </ligand>
</feature>
<protein>
    <recommendedName>
        <fullName evidence="15 16">Type III pantothenate kinase</fullName>
        <ecNumber evidence="6 16">2.7.1.33</ecNumber>
    </recommendedName>
    <alternativeName>
        <fullName evidence="16">PanK-III</fullName>
    </alternativeName>
    <alternativeName>
        <fullName evidence="16">Pantothenic acid kinase</fullName>
    </alternativeName>
</protein>
<keyword evidence="12 16" id="KW-0630">Potassium</keyword>
<dbReference type="AlphaFoldDB" id="A0A6C2YPS6"/>
<feature type="binding site" evidence="16">
    <location>
        <begin position="7"/>
        <end position="14"/>
    </location>
    <ligand>
        <name>ATP</name>
        <dbReference type="ChEBI" id="CHEBI:30616"/>
    </ligand>
</feature>
<dbReference type="EMBL" id="LR593887">
    <property type="protein sequence ID" value="VTS04644.1"/>
    <property type="molecule type" value="Genomic_DNA"/>
</dbReference>
<evidence type="ECO:0000256" key="10">
    <source>
        <dbReference type="ARBA" id="ARBA00022777"/>
    </source>
</evidence>
<evidence type="ECO:0000256" key="16">
    <source>
        <dbReference type="HAMAP-Rule" id="MF_01274"/>
    </source>
</evidence>
<dbReference type="CDD" id="cd24015">
    <property type="entry name" value="ASKHA_NBD_PanK-III"/>
    <property type="match status" value="1"/>
</dbReference>
<dbReference type="InterPro" id="IPR004619">
    <property type="entry name" value="Type_III_PanK"/>
</dbReference>
<keyword evidence="18" id="KW-1185">Reference proteome</keyword>
<keyword evidence="11 16" id="KW-0067">ATP-binding</keyword>
<evidence type="ECO:0000256" key="4">
    <source>
        <dbReference type="ARBA" id="ARBA00005225"/>
    </source>
</evidence>
<gene>
    <name evidence="16" type="primary">coaX</name>
    <name evidence="17" type="ORF">GMBLW1_03220</name>
</gene>
<dbReference type="EC" id="2.7.1.33" evidence="6 16"/>
<keyword evidence="10 16" id="KW-0418">Kinase</keyword>
<evidence type="ECO:0000256" key="1">
    <source>
        <dbReference type="ARBA" id="ARBA00001206"/>
    </source>
</evidence>
<evidence type="ECO:0000256" key="7">
    <source>
        <dbReference type="ARBA" id="ARBA00022490"/>
    </source>
</evidence>
<dbReference type="Pfam" id="PF03309">
    <property type="entry name" value="Pan_kinase"/>
    <property type="match status" value="1"/>
</dbReference>
<organism evidence="17">
    <name type="scientific">Tuwongella immobilis</name>
    <dbReference type="NCBI Taxonomy" id="692036"/>
    <lineage>
        <taxon>Bacteria</taxon>
        <taxon>Pseudomonadati</taxon>
        <taxon>Planctomycetota</taxon>
        <taxon>Planctomycetia</taxon>
        <taxon>Gemmatales</taxon>
        <taxon>Gemmataceae</taxon>
        <taxon>Tuwongella</taxon>
    </lineage>
</organism>
<comment type="function">
    <text evidence="16">Catalyzes the phosphorylation of pantothenate (Pan), the first step in CoA biosynthesis.</text>
</comment>
<evidence type="ECO:0000256" key="5">
    <source>
        <dbReference type="ARBA" id="ARBA00011738"/>
    </source>
</evidence>
<evidence type="ECO:0000256" key="14">
    <source>
        <dbReference type="ARBA" id="ARBA00038036"/>
    </source>
</evidence>
<dbReference type="RefSeq" id="WP_162658808.1">
    <property type="nucleotide sequence ID" value="NZ_LR593887.1"/>
</dbReference>
<evidence type="ECO:0000256" key="15">
    <source>
        <dbReference type="ARBA" id="ARBA00040883"/>
    </source>
</evidence>
<dbReference type="HAMAP" id="MF_01274">
    <property type="entry name" value="Pantothen_kinase_3"/>
    <property type="match status" value="1"/>
</dbReference>
<feature type="binding site" evidence="16">
    <location>
        <position position="177"/>
    </location>
    <ligand>
        <name>substrate</name>
    </ligand>
</feature>
<evidence type="ECO:0000256" key="6">
    <source>
        <dbReference type="ARBA" id="ARBA00012102"/>
    </source>
</evidence>
<keyword evidence="8 16" id="KW-0808">Transferase</keyword>
<comment type="subunit">
    <text evidence="5 16">Homodimer.</text>
</comment>
<dbReference type="GO" id="GO:0005737">
    <property type="term" value="C:cytoplasm"/>
    <property type="evidence" value="ECO:0007669"/>
    <property type="project" value="UniProtKB-SubCell"/>
</dbReference>
<keyword evidence="16" id="KW-0479">Metal-binding</keyword>
<feature type="binding site" evidence="16">
    <location>
        <position position="121"/>
    </location>
    <ligand>
        <name>K(+)</name>
        <dbReference type="ChEBI" id="CHEBI:29103"/>
    </ligand>
</feature>
<keyword evidence="9 16" id="KW-0547">Nucleotide-binding</keyword>
<dbReference type="GO" id="GO:0004594">
    <property type="term" value="F:pantothenate kinase activity"/>
    <property type="evidence" value="ECO:0007669"/>
    <property type="project" value="UniProtKB-UniRule"/>
</dbReference>
<sequence length="242" mass="26686">MVDVVIDIGNTQMKWGRCNPTGISAIARLDRDPESWQQQRDDWELRPGTEWWLASVNPSFTEPLIDWLTDQGDVVHRIDHFRQVPVIVDVEFPERVGIDRLMNAAALRSELQPGQAVAIVDAGSAITVDWLTGDGRFLGGAILPGIGLMARALHQYTAALPLVTLHRAPPANPGRNTVEAIERGLFFAARSGIDALIRGYAQQAESPRVVWTGGYAPLLAQEGEIRPDLTLEGIRRVAEWNA</sequence>
<name>A0A6C2YPS6_9BACT</name>
<comment type="pathway">
    <text evidence="4 16">Cofactor biosynthesis; coenzyme A biosynthesis; CoA from (R)-pantothenate: step 1/5.</text>
</comment>
<accession>A0A6C2YPS6</accession>
<evidence type="ECO:0000256" key="12">
    <source>
        <dbReference type="ARBA" id="ARBA00022958"/>
    </source>
</evidence>
<evidence type="ECO:0000256" key="9">
    <source>
        <dbReference type="ARBA" id="ARBA00022741"/>
    </source>
</evidence>
<keyword evidence="13 16" id="KW-0173">Coenzyme A biosynthesis</keyword>
<comment type="cofactor">
    <cofactor evidence="2">
        <name>K(+)</name>
        <dbReference type="ChEBI" id="CHEBI:29103"/>
    </cofactor>
</comment>
<dbReference type="EMBL" id="LR586016">
    <property type="protein sequence ID" value="VIP03638.1"/>
    <property type="molecule type" value="Genomic_DNA"/>
</dbReference>
<dbReference type="GO" id="GO:0005524">
    <property type="term" value="F:ATP binding"/>
    <property type="evidence" value="ECO:0007669"/>
    <property type="project" value="UniProtKB-UniRule"/>
</dbReference>
<dbReference type="PANTHER" id="PTHR34265">
    <property type="entry name" value="TYPE III PANTOTHENATE KINASE"/>
    <property type="match status" value="1"/>
</dbReference>